<protein>
    <submittedName>
        <fullName evidence="1">Uncharacterized protein</fullName>
    </submittedName>
</protein>
<keyword evidence="2" id="KW-1185">Reference proteome</keyword>
<dbReference type="AlphaFoldDB" id="A0A5D2GVP8"/>
<proteinExistence type="predicted"/>
<organism evidence="1 2">
    <name type="scientific">Gossypium darwinii</name>
    <name type="common">Darwin's cotton</name>
    <name type="synonym">Gossypium barbadense var. darwinii</name>
    <dbReference type="NCBI Taxonomy" id="34276"/>
    <lineage>
        <taxon>Eukaryota</taxon>
        <taxon>Viridiplantae</taxon>
        <taxon>Streptophyta</taxon>
        <taxon>Embryophyta</taxon>
        <taxon>Tracheophyta</taxon>
        <taxon>Spermatophyta</taxon>
        <taxon>Magnoliopsida</taxon>
        <taxon>eudicotyledons</taxon>
        <taxon>Gunneridae</taxon>
        <taxon>Pentapetalae</taxon>
        <taxon>rosids</taxon>
        <taxon>malvids</taxon>
        <taxon>Malvales</taxon>
        <taxon>Malvaceae</taxon>
        <taxon>Malvoideae</taxon>
        <taxon>Gossypium</taxon>
    </lineage>
</organism>
<accession>A0A5D2GVP8</accession>
<reference evidence="1 2" key="1">
    <citation type="submission" date="2019-06" db="EMBL/GenBank/DDBJ databases">
        <title>WGS assembly of Gossypium darwinii.</title>
        <authorList>
            <person name="Chen Z.J."/>
            <person name="Sreedasyam A."/>
            <person name="Ando A."/>
            <person name="Song Q."/>
            <person name="De L."/>
            <person name="Hulse-Kemp A."/>
            <person name="Ding M."/>
            <person name="Ye W."/>
            <person name="Kirkbride R."/>
            <person name="Jenkins J."/>
            <person name="Plott C."/>
            <person name="Lovell J."/>
            <person name="Lin Y.-M."/>
            <person name="Vaughn R."/>
            <person name="Liu B."/>
            <person name="Li W."/>
            <person name="Simpson S."/>
            <person name="Scheffler B."/>
            <person name="Saski C."/>
            <person name="Grover C."/>
            <person name="Hu G."/>
            <person name="Conover J."/>
            <person name="Carlson J."/>
            <person name="Shu S."/>
            <person name="Boston L."/>
            <person name="Williams M."/>
            <person name="Peterson D."/>
            <person name="Mcgee K."/>
            <person name="Jones D."/>
            <person name="Wendel J."/>
            <person name="Stelly D."/>
            <person name="Grimwood J."/>
            <person name="Schmutz J."/>
        </authorList>
    </citation>
    <scope>NUCLEOTIDE SEQUENCE [LARGE SCALE GENOMIC DNA]</scope>
    <source>
        <strain evidence="1">1808015.09</strain>
    </source>
</reference>
<name>A0A5D2GVP8_GOSDA</name>
<gene>
    <name evidence="1" type="ORF">ES288_A04G075100v1</name>
</gene>
<dbReference type="EMBL" id="CM017691">
    <property type="protein sequence ID" value="TYH21798.1"/>
    <property type="molecule type" value="Genomic_DNA"/>
</dbReference>
<dbReference type="Proteomes" id="UP000323506">
    <property type="component" value="Chromosome A04"/>
</dbReference>
<evidence type="ECO:0000313" key="1">
    <source>
        <dbReference type="EMBL" id="TYH21798.1"/>
    </source>
</evidence>
<evidence type="ECO:0000313" key="2">
    <source>
        <dbReference type="Proteomes" id="UP000323506"/>
    </source>
</evidence>
<sequence>MVATRLLRNRQQKQSFQTWLTQSHVRLQLVFFLVPFIRFGSLSHFECGSCYYNLDQKRRSNNLVSCHYIFHNWGPWWLRNVVSPSLLCYEIFFCTFQGCIGHGC</sequence>